<dbReference type="AlphaFoldDB" id="A0A916JH61"/>
<name>A0A916JH61_9BACT</name>
<dbReference type="Proteomes" id="UP000680038">
    <property type="component" value="Unassembled WGS sequence"/>
</dbReference>
<keyword evidence="1" id="KW-1133">Transmembrane helix</keyword>
<sequence>MSKPSYKKITSTRGRHTTYKTYEIETENGLLTVTRAAFYKINEGDRITLMRSIFTNAVQKVRLSQGGDIYTFSIGFLRARAGTIVVPILIICIIVNLSANKRLARSGKRQHLPFVWLTGLLVIMGFYFGLDSLFI</sequence>
<protein>
    <submittedName>
        <fullName evidence="2">Uncharacterized protein</fullName>
    </submittedName>
</protein>
<reference evidence="2" key="1">
    <citation type="submission" date="2021-04" db="EMBL/GenBank/DDBJ databases">
        <authorList>
            <person name="Rodrigo-Torres L."/>
            <person name="Arahal R. D."/>
            <person name="Lucena T."/>
        </authorList>
    </citation>
    <scope>NUCLEOTIDE SEQUENCE</scope>
    <source>
        <strain evidence="2">CECT 9275</strain>
    </source>
</reference>
<proteinExistence type="predicted"/>
<accession>A0A916JH61</accession>
<keyword evidence="1" id="KW-0812">Transmembrane</keyword>
<feature type="transmembrane region" description="Helical" evidence="1">
    <location>
        <begin position="111"/>
        <end position="130"/>
    </location>
</feature>
<feature type="transmembrane region" description="Helical" evidence="1">
    <location>
        <begin position="81"/>
        <end position="99"/>
    </location>
</feature>
<dbReference type="EMBL" id="CAJRAF010000002">
    <property type="protein sequence ID" value="CAG5012959.1"/>
    <property type="molecule type" value="Genomic_DNA"/>
</dbReference>
<comment type="caution">
    <text evidence="2">The sequence shown here is derived from an EMBL/GenBank/DDBJ whole genome shotgun (WGS) entry which is preliminary data.</text>
</comment>
<evidence type="ECO:0000313" key="3">
    <source>
        <dbReference type="Proteomes" id="UP000680038"/>
    </source>
</evidence>
<organism evidence="2 3">
    <name type="scientific">Dyadobacter helix</name>
    <dbReference type="NCBI Taxonomy" id="2822344"/>
    <lineage>
        <taxon>Bacteria</taxon>
        <taxon>Pseudomonadati</taxon>
        <taxon>Bacteroidota</taxon>
        <taxon>Cytophagia</taxon>
        <taxon>Cytophagales</taxon>
        <taxon>Spirosomataceae</taxon>
        <taxon>Dyadobacter</taxon>
    </lineage>
</organism>
<keyword evidence="3" id="KW-1185">Reference proteome</keyword>
<gene>
    <name evidence="2" type="ORF">DYBT9275_05295</name>
</gene>
<evidence type="ECO:0000256" key="1">
    <source>
        <dbReference type="SAM" id="Phobius"/>
    </source>
</evidence>
<keyword evidence="1" id="KW-0472">Membrane</keyword>
<evidence type="ECO:0000313" key="2">
    <source>
        <dbReference type="EMBL" id="CAG5012959.1"/>
    </source>
</evidence>